<dbReference type="NCBIfam" id="NF006938">
    <property type="entry name" value="PRK09420.1"/>
    <property type="match status" value="1"/>
</dbReference>
<dbReference type="RefSeq" id="WP_176354806.1">
    <property type="nucleotide sequence ID" value="NZ_JABWDU010000005.1"/>
</dbReference>
<dbReference type="PROSITE" id="PS00786">
    <property type="entry name" value="5_NUCLEOTIDASE_2"/>
    <property type="match status" value="1"/>
</dbReference>
<evidence type="ECO:0000256" key="2">
    <source>
        <dbReference type="ARBA" id="ARBA00001730"/>
    </source>
</evidence>
<dbReference type="GO" id="GO:0046872">
    <property type="term" value="F:metal ion binding"/>
    <property type="evidence" value="ECO:0007669"/>
    <property type="project" value="UniProtKB-KW"/>
</dbReference>
<dbReference type="InterPro" id="IPR004843">
    <property type="entry name" value="Calcineurin-like_PHP"/>
</dbReference>
<dbReference type="Proteomes" id="UP000520198">
    <property type="component" value="Unassembled WGS sequence"/>
</dbReference>
<keyword evidence="10" id="KW-0511">Multifunctional enzyme</keyword>
<evidence type="ECO:0000313" key="14">
    <source>
        <dbReference type="EMBL" id="NVD41392.1"/>
    </source>
</evidence>
<dbReference type="PROSITE" id="PS51318">
    <property type="entry name" value="TAT"/>
    <property type="match status" value="1"/>
</dbReference>
<evidence type="ECO:0000256" key="6">
    <source>
        <dbReference type="ARBA" id="ARBA00022723"/>
    </source>
</evidence>
<evidence type="ECO:0000313" key="15">
    <source>
        <dbReference type="Proteomes" id="UP000520198"/>
    </source>
</evidence>
<evidence type="ECO:0000256" key="11">
    <source>
        <dbReference type="RuleBase" id="RU362119"/>
    </source>
</evidence>
<feature type="chain" id="PRO_5031592792" evidence="11">
    <location>
        <begin position="36"/>
        <end position="660"/>
    </location>
</feature>
<dbReference type="CDD" id="cd07410">
    <property type="entry name" value="MPP_CpdB_N"/>
    <property type="match status" value="1"/>
</dbReference>
<evidence type="ECO:0000256" key="3">
    <source>
        <dbReference type="ARBA" id="ARBA00001968"/>
    </source>
</evidence>
<feature type="domain" description="Calcineurin-like phosphoesterase" evidence="12">
    <location>
        <begin position="42"/>
        <end position="284"/>
    </location>
</feature>
<dbReference type="PRINTS" id="PR01607">
    <property type="entry name" value="APYRASEFAMLY"/>
</dbReference>
<name>A0A7Y6Q980_9HYPH</name>
<evidence type="ECO:0000256" key="9">
    <source>
        <dbReference type="ARBA" id="ARBA00022801"/>
    </source>
</evidence>
<dbReference type="Pfam" id="PF00149">
    <property type="entry name" value="Metallophos"/>
    <property type="match status" value="1"/>
</dbReference>
<keyword evidence="6" id="KW-0479">Metal-binding</keyword>
<dbReference type="InterPro" id="IPR006179">
    <property type="entry name" value="5_nucleotidase/apyrase"/>
</dbReference>
<organism evidence="14 15">
    <name type="scientific">Ensifer oleiphilus</name>
    <dbReference type="NCBI Taxonomy" id="2742698"/>
    <lineage>
        <taxon>Bacteria</taxon>
        <taxon>Pseudomonadati</taxon>
        <taxon>Pseudomonadota</taxon>
        <taxon>Alphaproteobacteria</taxon>
        <taxon>Hyphomicrobiales</taxon>
        <taxon>Rhizobiaceae</taxon>
        <taxon>Sinorhizobium/Ensifer group</taxon>
        <taxon>Ensifer</taxon>
    </lineage>
</organism>
<dbReference type="InterPro" id="IPR008334">
    <property type="entry name" value="5'-Nucleotdase_C"/>
</dbReference>
<dbReference type="SUPFAM" id="SSF56300">
    <property type="entry name" value="Metallo-dependent phosphatases"/>
    <property type="match status" value="1"/>
</dbReference>
<evidence type="ECO:0000256" key="7">
    <source>
        <dbReference type="ARBA" id="ARBA00022729"/>
    </source>
</evidence>
<dbReference type="GO" id="GO:0008254">
    <property type="term" value="F:3'-nucleotidase activity"/>
    <property type="evidence" value="ECO:0007669"/>
    <property type="project" value="UniProtKB-EC"/>
</dbReference>
<feature type="domain" description="5'-Nucleotidase C-terminal" evidence="13">
    <location>
        <begin position="444"/>
        <end position="576"/>
    </location>
</feature>
<comment type="subcellular location">
    <subcellularLocation>
        <location evidence="4">Cell envelope</location>
    </subcellularLocation>
</comment>
<comment type="catalytic activity">
    <reaction evidence="1">
        <text>a ribonucleoside 3'-phosphate + H2O = a ribonucleoside + phosphate</text>
        <dbReference type="Rhea" id="RHEA:10144"/>
        <dbReference type="ChEBI" id="CHEBI:13197"/>
        <dbReference type="ChEBI" id="CHEBI:15377"/>
        <dbReference type="ChEBI" id="CHEBI:18254"/>
        <dbReference type="ChEBI" id="CHEBI:43474"/>
        <dbReference type="EC" id="3.1.3.6"/>
    </reaction>
</comment>
<evidence type="ECO:0000259" key="12">
    <source>
        <dbReference type="Pfam" id="PF00149"/>
    </source>
</evidence>
<dbReference type="SUPFAM" id="SSF55816">
    <property type="entry name" value="5'-nucleotidase (syn. UDP-sugar hydrolase), C-terminal domain"/>
    <property type="match status" value="1"/>
</dbReference>
<dbReference type="PANTHER" id="PTHR11575:SF6">
    <property type="entry name" value="2',3'-CYCLIC-NUCLEOTIDE 2'-PHOSPHODIESTERASE_3'-NUCLEOTIDASE"/>
    <property type="match status" value="1"/>
</dbReference>
<dbReference type="PANTHER" id="PTHR11575">
    <property type="entry name" value="5'-NUCLEOTIDASE-RELATED"/>
    <property type="match status" value="1"/>
</dbReference>
<evidence type="ECO:0000256" key="4">
    <source>
        <dbReference type="ARBA" id="ARBA00004196"/>
    </source>
</evidence>
<dbReference type="Gene3D" id="3.60.21.10">
    <property type="match status" value="1"/>
</dbReference>
<protein>
    <submittedName>
        <fullName evidence="14">Bifunctional 2',3'-cyclic-nucleotide 2'-phosphodiesterase/3'-nucleotidase</fullName>
    </submittedName>
</protein>
<evidence type="ECO:0000259" key="13">
    <source>
        <dbReference type="Pfam" id="PF02872"/>
    </source>
</evidence>
<dbReference type="Pfam" id="PF02872">
    <property type="entry name" value="5_nucleotid_C"/>
    <property type="match status" value="1"/>
</dbReference>
<dbReference type="GO" id="GO:0030288">
    <property type="term" value="C:outer membrane-bounded periplasmic space"/>
    <property type="evidence" value="ECO:0007669"/>
    <property type="project" value="TreeGrafter"/>
</dbReference>
<evidence type="ECO:0000256" key="1">
    <source>
        <dbReference type="ARBA" id="ARBA00000527"/>
    </source>
</evidence>
<dbReference type="GO" id="GO:0000166">
    <property type="term" value="F:nucleotide binding"/>
    <property type="evidence" value="ECO:0007669"/>
    <property type="project" value="UniProtKB-KW"/>
</dbReference>
<dbReference type="GO" id="GO:0008663">
    <property type="term" value="F:2',3'-cyclic-nucleotide 2'-phosphodiesterase activity"/>
    <property type="evidence" value="ECO:0007669"/>
    <property type="project" value="UniProtKB-EC"/>
</dbReference>
<keyword evidence="15" id="KW-1185">Reference proteome</keyword>
<dbReference type="InterPro" id="IPR041827">
    <property type="entry name" value="CpdB_N"/>
</dbReference>
<comment type="caution">
    <text evidence="14">The sequence shown here is derived from an EMBL/GenBank/DDBJ whole genome shotgun (WGS) entry which is preliminary data.</text>
</comment>
<dbReference type="Gene3D" id="3.90.780.10">
    <property type="entry name" value="5'-Nucleotidase, C-terminal domain"/>
    <property type="match status" value="1"/>
</dbReference>
<dbReference type="EMBL" id="JABWDU010000005">
    <property type="protein sequence ID" value="NVD41392.1"/>
    <property type="molecule type" value="Genomic_DNA"/>
</dbReference>
<comment type="cofactor">
    <cofactor evidence="3">
        <name>a divalent metal cation</name>
        <dbReference type="ChEBI" id="CHEBI:60240"/>
    </cofactor>
</comment>
<sequence>MQSTTSPFNLSRRSLLSGVVASSALVMLHPFSARAAANQAHLRIMETTDLHVHVFPYDYYSDKPNDTLGLARTASIVDAIRAEATNSILVDNGDFLQGNPMGDYIAYQRGMKDGDIHPVIAAMNVLGYDCGTLGNHEFNYGLDFMFKVLNGANFPLVCANLTKGALAADARQDQLFLKPYVILDRKVKDGAGTEHAIRVGLIGFVPPQIMSWDAKHLEGKANARDIVKAAQAWVPQMREEGADIVIALSHSGIGQQDYAENLENASVPLAAVDGIDAIVTGHSHLDFPGPKFDKIAGVDNAKGLISGKPGVMGGFWGSHLGLIDLLIEREGGAWRVVSSTSEARPIYRREEKKVIAEVADKPEVLAAAQKEHEATLAYVRTPVGKSAVPLYSYFALVADDPSVQVVSQAQTWYIKDMLKDTEHKDLPVLSAAAPFKAGGRGGADYYTDVPAGDIAIKNVADLYLYPNTVQAVVITGEQVRNWLEMSAGIFNQVEAGATDVALINGDFPSYNFDVIDGVTYQIDLSEPPKFDKDGNEINPSANRIKNLSFNGQPIEPAQKFVVATNNYRAGGGGHFPDIAADKVVFVAPDTNRDVVVRYIIDQGTINPAADANWTFVPLANTSVTFDSGPKARQFLSEVKGVTIEDAGEAADGFARFRIKL</sequence>
<keyword evidence="8 11" id="KW-0547">Nucleotide-binding</keyword>
<evidence type="ECO:0000256" key="10">
    <source>
        <dbReference type="ARBA" id="ARBA00023268"/>
    </source>
</evidence>
<dbReference type="InterPro" id="IPR006146">
    <property type="entry name" value="5'-Nucleotdase_CS"/>
</dbReference>
<evidence type="ECO:0000256" key="5">
    <source>
        <dbReference type="ARBA" id="ARBA00006654"/>
    </source>
</evidence>
<evidence type="ECO:0000256" key="8">
    <source>
        <dbReference type="ARBA" id="ARBA00022741"/>
    </source>
</evidence>
<comment type="similarity">
    <text evidence="5 11">Belongs to the 5'-nucleotidase family.</text>
</comment>
<keyword evidence="7 11" id="KW-0732">Signal</keyword>
<comment type="catalytic activity">
    <reaction evidence="2">
        <text>a nucleoside 2',3'-cyclic phosphate + H2O = a nucleoside 3'-phosphate + H(+)</text>
        <dbReference type="Rhea" id="RHEA:19621"/>
        <dbReference type="ChEBI" id="CHEBI:15377"/>
        <dbReference type="ChEBI" id="CHEBI:15378"/>
        <dbReference type="ChEBI" id="CHEBI:66949"/>
        <dbReference type="ChEBI" id="CHEBI:66954"/>
        <dbReference type="EC" id="3.1.4.16"/>
    </reaction>
</comment>
<reference evidence="14 15" key="1">
    <citation type="submission" date="2020-06" db="EMBL/GenBank/DDBJ databases">
        <authorList>
            <person name="Grouzdev D.S."/>
        </authorList>
    </citation>
    <scope>NUCLEOTIDE SEQUENCE [LARGE SCALE GENOMIC DNA]</scope>
    <source>
        <strain evidence="14 15">HO-A22</strain>
    </source>
</reference>
<dbReference type="AlphaFoldDB" id="A0A7Y6Q980"/>
<proteinExistence type="inferred from homology"/>
<keyword evidence="9 11" id="KW-0378">Hydrolase</keyword>
<dbReference type="InterPro" id="IPR029052">
    <property type="entry name" value="Metallo-depent_PP-like"/>
</dbReference>
<dbReference type="InterPro" id="IPR036907">
    <property type="entry name" value="5'-Nucleotdase_C_sf"/>
</dbReference>
<dbReference type="InterPro" id="IPR006311">
    <property type="entry name" value="TAT_signal"/>
</dbReference>
<gene>
    <name evidence="14" type="ORF">HT585_21210</name>
</gene>
<dbReference type="GO" id="GO:0009166">
    <property type="term" value="P:nucleotide catabolic process"/>
    <property type="evidence" value="ECO:0007669"/>
    <property type="project" value="InterPro"/>
</dbReference>
<feature type="signal peptide" evidence="11">
    <location>
        <begin position="1"/>
        <end position="35"/>
    </location>
</feature>
<accession>A0A7Y6Q980</accession>